<dbReference type="OrthoDB" id="27483at2759"/>
<dbReference type="GO" id="GO:0046872">
    <property type="term" value="F:metal ion binding"/>
    <property type="evidence" value="ECO:0007669"/>
    <property type="project" value="UniProtKB-KW"/>
</dbReference>
<feature type="domain" description="Fe2OG dioxygenase" evidence="2">
    <location>
        <begin position="121"/>
        <end position="223"/>
    </location>
</feature>
<dbReference type="Gene3D" id="2.60.120.620">
    <property type="entry name" value="q2cbj1_9rhob like domain"/>
    <property type="match status" value="1"/>
</dbReference>
<keyword evidence="4" id="KW-1185">Reference proteome</keyword>
<keyword evidence="1" id="KW-0408">Iron</keyword>
<dbReference type="InterPro" id="IPR005123">
    <property type="entry name" value="Oxoglu/Fe-dep_dioxygenase_dom"/>
</dbReference>
<dbReference type="EMBL" id="VDMD01000005">
    <property type="protein sequence ID" value="TRM65479.1"/>
    <property type="molecule type" value="Genomic_DNA"/>
</dbReference>
<comment type="similarity">
    <text evidence="1">Belongs to the iron/ascorbate-dependent oxidoreductase family.</text>
</comment>
<proteinExistence type="inferred from homology"/>
<name>A0A550CL30_9AGAR</name>
<dbReference type="STRING" id="97359.A0A550CL30"/>
<dbReference type="PANTHER" id="PTHR33099">
    <property type="entry name" value="FE2OG DIOXYGENASE DOMAIN-CONTAINING PROTEIN"/>
    <property type="match status" value="1"/>
</dbReference>
<dbReference type="InterPro" id="IPR044862">
    <property type="entry name" value="Pro_4_hyd_alph_FE2OG_OXY"/>
</dbReference>
<dbReference type="AlphaFoldDB" id="A0A550CL30"/>
<dbReference type="PROSITE" id="PS51471">
    <property type="entry name" value="FE2OG_OXY"/>
    <property type="match status" value="1"/>
</dbReference>
<dbReference type="GO" id="GO:0016491">
    <property type="term" value="F:oxidoreductase activity"/>
    <property type="evidence" value="ECO:0007669"/>
    <property type="project" value="UniProtKB-KW"/>
</dbReference>
<comment type="caution">
    <text evidence="3">The sequence shown here is derived from an EMBL/GenBank/DDBJ whole genome shotgun (WGS) entry which is preliminary data.</text>
</comment>
<dbReference type="Pfam" id="PF13640">
    <property type="entry name" value="2OG-FeII_Oxy_3"/>
    <property type="match status" value="1"/>
</dbReference>
<accession>A0A550CL30</accession>
<dbReference type="Proteomes" id="UP000320762">
    <property type="component" value="Unassembled WGS sequence"/>
</dbReference>
<gene>
    <name evidence="3" type="ORF">BD626DRAFT_488900</name>
</gene>
<reference evidence="3 4" key="1">
    <citation type="journal article" date="2019" name="New Phytol.">
        <title>Comparative genomics reveals unique wood-decay strategies and fruiting body development in the Schizophyllaceae.</title>
        <authorList>
            <person name="Almasi E."/>
            <person name="Sahu N."/>
            <person name="Krizsan K."/>
            <person name="Balint B."/>
            <person name="Kovacs G.M."/>
            <person name="Kiss B."/>
            <person name="Cseklye J."/>
            <person name="Drula E."/>
            <person name="Henrissat B."/>
            <person name="Nagy I."/>
            <person name="Chovatia M."/>
            <person name="Adam C."/>
            <person name="LaButti K."/>
            <person name="Lipzen A."/>
            <person name="Riley R."/>
            <person name="Grigoriev I.V."/>
            <person name="Nagy L.G."/>
        </authorList>
    </citation>
    <scope>NUCLEOTIDE SEQUENCE [LARGE SCALE GENOMIC DNA]</scope>
    <source>
        <strain evidence="3 4">NL-1724</strain>
    </source>
</reference>
<evidence type="ECO:0000256" key="1">
    <source>
        <dbReference type="RuleBase" id="RU003682"/>
    </source>
</evidence>
<evidence type="ECO:0000313" key="4">
    <source>
        <dbReference type="Proteomes" id="UP000320762"/>
    </source>
</evidence>
<keyword evidence="1" id="KW-0479">Metal-binding</keyword>
<keyword evidence="1" id="KW-0560">Oxidoreductase</keyword>
<dbReference type="PANTHER" id="PTHR33099:SF14">
    <property type="entry name" value="PROLYL 4-HYDROXYLASE ALPHA SUBUNIT FE(2+) 2OG DIOXYGENASE DOMAIN-CONTAINING PROTEIN"/>
    <property type="match status" value="1"/>
</dbReference>
<protein>
    <recommendedName>
        <fullName evidence="2">Fe2OG dioxygenase domain-containing protein</fullName>
    </recommendedName>
</protein>
<evidence type="ECO:0000259" key="2">
    <source>
        <dbReference type="PROSITE" id="PS51471"/>
    </source>
</evidence>
<sequence length="443" mass="49866">MSQDFDAKLSAVKEAILKRPPFVSGTLGVSDVDLKLYYGDVDDARCINLGHATPDRLDALTSVCQPATFGVNQRDVLDETYRKAGNLDISMFASLLKVEKYGLIDTIRDQLLQERGESTQQISYELYKLNVYDRDSFFKPHKDTPRSDKMFGSLVVIFPTPHEGGALVLREDGREWTFDYAAELAASSDSPNIAYVAFFGDIEHEVRPVTSGHRVTLTYNLYFDGAPAARRMQGSAAMTVPRSVEDGDARLAVALRELLQDPTLLPQGGLLAFGLRFMYPLKHEAPLQDMVAHMKGSDAMVVRVCQMLGLDGRLGLVYAEETWCLPYDNNPRYDISIVVDRFVDTEYADDERPFYEQLLREYGGERVRDMGSKLLELETRYAYKPNVKEILPSTEVFWATELTKMNTVKETFLAFGNQADLEHQYGHLAYFVQVKRGAQAPAA</sequence>
<evidence type="ECO:0000313" key="3">
    <source>
        <dbReference type="EMBL" id="TRM65479.1"/>
    </source>
</evidence>
<organism evidence="3 4">
    <name type="scientific">Schizophyllum amplum</name>
    <dbReference type="NCBI Taxonomy" id="97359"/>
    <lineage>
        <taxon>Eukaryota</taxon>
        <taxon>Fungi</taxon>
        <taxon>Dikarya</taxon>
        <taxon>Basidiomycota</taxon>
        <taxon>Agaricomycotina</taxon>
        <taxon>Agaricomycetes</taxon>
        <taxon>Agaricomycetidae</taxon>
        <taxon>Agaricales</taxon>
        <taxon>Schizophyllaceae</taxon>
        <taxon>Schizophyllum</taxon>
    </lineage>
</organism>